<gene>
    <name evidence="1" type="ORF">EYB53_005485</name>
</gene>
<comment type="caution">
    <text evidence="1">The sequence shown here is derived from an EMBL/GenBank/DDBJ whole genome shotgun (WGS) entry which is preliminary data.</text>
</comment>
<dbReference type="Proteomes" id="UP001193081">
    <property type="component" value="Unassembled WGS sequence"/>
</dbReference>
<protein>
    <submittedName>
        <fullName evidence="1">Uncharacterized protein</fullName>
    </submittedName>
</protein>
<organism evidence="1 2">
    <name type="scientific">Candidatus Chloroploca mongolica</name>
    <dbReference type="NCBI Taxonomy" id="2528176"/>
    <lineage>
        <taxon>Bacteria</taxon>
        <taxon>Bacillati</taxon>
        <taxon>Chloroflexota</taxon>
        <taxon>Chloroflexia</taxon>
        <taxon>Chloroflexales</taxon>
        <taxon>Chloroflexineae</taxon>
        <taxon>Oscillochloridaceae</taxon>
        <taxon>Candidatus Chloroploca</taxon>
    </lineage>
</organism>
<reference evidence="1 2" key="1">
    <citation type="submission" date="2021-03" db="EMBL/GenBank/DDBJ databases">
        <authorList>
            <person name="Grouzdev D.S."/>
        </authorList>
    </citation>
    <scope>NUCLEOTIDE SEQUENCE [LARGE SCALE GENOMIC DNA]</scope>
    <source>
        <strain evidence="1 2">M50-1</strain>
    </source>
</reference>
<evidence type="ECO:0000313" key="1">
    <source>
        <dbReference type="EMBL" id="MBP1465153.1"/>
    </source>
</evidence>
<proteinExistence type="predicted"/>
<accession>A0ABS4D6V0</accession>
<dbReference type="RefSeq" id="WP_135477198.1">
    <property type="nucleotide sequence ID" value="NZ_SIJK02000006.1"/>
</dbReference>
<evidence type="ECO:0000313" key="2">
    <source>
        <dbReference type="Proteomes" id="UP001193081"/>
    </source>
</evidence>
<dbReference type="EMBL" id="SIJK02000006">
    <property type="protein sequence ID" value="MBP1465153.1"/>
    <property type="molecule type" value="Genomic_DNA"/>
</dbReference>
<keyword evidence="2" id="KW-1185">Reference proteome</keyword>
<sequence>MSVLEIHAENFVNDDFKEMCGEWSFGFDRLACRPDNTPAPQASIWINPEQLKLKIEQMLNQPYKTAAPPQQA</sequence>
<name>A0ABS4D6V0_9CHLR</name>